<dbReference type="PANTHER" id="PTHR10291:SF43">
    <property type="entry name" value="DEHYDRODOLICHYL DIPHOSPHATE SYNTHASE COMPLEX SUBUNIT DHDDS"/>
    <property type="match status" value="1"/>
</dbReference>
<evidence type="ECO:0000313" key="5">
    <source>
        <dbReference type="Proteomes" id="UP000242427"/>
    </source>
</evidence>
<dbReference type="EMBL" id="PXWG01000002">
    <property type="protein sequence ID" value="PSJ30435.1"/>
    <property type="molecule type" value="Genomic_DNA"/>
</dbReference>
<comment type="caution">
    <text evidence="3">Lacks conserved residue(s) required for the propagation of feature annotation.</text>
</comment>
<dbReference type="GO" id="GO:0000287">
    <property type="term" value="F:magnesium ion binding"/>
    <property type="evidence" value="ECO:0007669"/>
    <property type="project" value="UniProtKB-UniRule"/>
</dbReference>
<comment type="function">
    <text evidence="3">Catalyzes the condensation of isopentenyl diphosphate (IPP) with allylic pyrophosphates generating different type of terpenoids.</text>
</comment>
<organism evidence="4 5">
    <name type="scientific">Streptosporangium nondiastaticum</name>
    <dbReference type="NCBI Taxonomy" id="35764"/>
    <lineage>
        <taxon>Bacteria</taxon>
        <taxon>Bacillati</taxon>
        <taxon>Actinomycetota</taxon>
        <taxon>Actinomycetes</taxon>
        <taxon>Streptosporangiales</taxon>
        <taxon>Streptosporangiaceae</taxon>
        <taxon>Streptosporangium</taxon>
    </lineage>
</organism>
<feature type="binding site" evidence="3">
    <location>
        <position position="226"/>
    </location>
    <ligand>
        <name>Mg(2+)</name>
        <dbReference type="ChEBI" id="CHEBI:18420"/>
    </ligand>
</feature>
<evidence type="ECO:0000256" key="2">
    <source>
        <dbReference type="ARBA" id="ARBA00038453"/>
    </source>
</evidence>
<keyword evidence="3" id="KW-0460">Magnesium</keyword>
<dbReference type="Proteomes" id="UP000242427">
    <property type="component" value="Unassembled WGS sequence"/>
</dbReference>
<dbReference type="GO" id="GO:0016094">
    <property type="term" value="P:polyprenol biosynthetic process"/>
    <property type="evidence" value="ECO:0007669"/>
    <property type="project" value="TreeGrafter"/>
</dbReference>
<feature type="binding site" evidence="3">
    <location>
        <position position="207"/>
    </location>
    <ligand>
        <name>substrate</name>
    </ligand>
</feature>
<keyword evidence="1 3" id="KW-0808">Transferase</keyword>
<name>A0A9X7JV37_9ACTN</name>
<dbReference type="HAMAP" id="MF_01139">
    <property type="entry name" value="ISPT"/>
    <property type="match status" value="1"/>
</dbReference>
<comment type="cofactor">
    <cofactor evidence="3">
        <name>Mg(2+)</name>
        <dbReference type="ChEBI" id="CHEBI:18420"/>
    </cofactor>
    <text evidence="3">Binds 2 magnesium ions per subunit.</text>
</comment>
<accession>A0A9X7JV37</accession>
<dbReference type="NCBIfam" id="TIGR00055">
    <property type="entry name" value="uppS"/>
    <property type="match status" value="1"/>
</dbReference>
<keyword evidence="3" id="KW-0479">Metal-binding</keyword>
<comment type="caution">
    <text evidence="4">The sequence shown here is derived from an EMBL/GenBank/DDBJ whole genome shotgun (WGS) entry which is preliminary data.</text>
</comment>
<dbReference type="CDD" id="cd00475">
    <property type="entry name" value="Cis_IPPS"/>
    <property type="match status" value="1"/>
</dbReference>
<comment type="subunit">
    <text evidence="3">Homodimer.</text>
</comment>
<keyword evidence="5" id="KW-1185">Reference proteome</keyword>
<dbReference type="InterPro" id="IPR018520">
    <property type="entry name" value="UPP_synth-like_CS"/>
</dbReference>
<dbReference type="Pfam" id="PF01255">
    <property type="entry name" value="Prenyltransf"/>
    <property type="match status" value="1"/>
</dbReference>
<dbReference type="AlphaFoldDB" id="A0A9X7JV37"/>
<dbReference type="Gene3D" id="3.40.1180.10">
    <property type="entry name" value="Decaprenyl diphosphate synthase-like"/>
    <property type="match status" value="1"/>
</dbReference>
<dbReference type="GO" id="GO:0045547">
    <property type="term" value="F:ditrans,polycis-polyprenyl diphosphate synthase [(2E,6E)-farnesyl diphosphate specific] activity"/>
    <property type="evidence" value="ECO:0007669"/>
    <property type="project" value="TreeGrafter"/>
</dbReference>
<dbReference type="PROSITE" id="PS01066">
    <property type="entry name" value="UPP_SYNTHASE"/>
    <property type="match status" value="1"/>
</dbReference>
<evidence type="ECO:0000256" key="1">
    <source>
        <dbReference type="ARBA" id="ARBA00022679"/>
    </source>
</evidence>
<feature type="binding site" evidence="3">
    <location>
        <position position="38"/>
    </location>
    <ligand>
        <name>substrate</name>
    </ligand>
</feature>
<dbReference type="InterPro" id="IPR036424">
    <property type="entry name" value="UPP_synth-like_sf"/>
</dbReference>
<feature type="binding site" evidence="3">
    <location>
        <begin position="34"/>
        <end position="37"/>
    </location>
    <ligand>
        <name>substrate</name>
    </ligand>
</feature>
<feature type="binding site" evidence="3">
    <location>
        <position position="33"/>
    </location>
    <ligand>
        <name>Mg(2+)</name>
        <dbReference type="ChEBI" id="CHEBI:18420"/>
    </ligand>
</feature>
<sequence>MAEPTSSARGDRHDALPCKRTGTIPRHVAVILDGNRRWAVARGLPSEAGYREGARRVGELFDWCAETGVAYATVWALSLANLCREPDEVASLLGVITATLRDVAERRPYRILPIGALDGLPDHVQQALAGIAAFTAAERGLHANVALAYDGREDIIQAIRHLVAEAASKGQKFSTGGISRQNLEASEEVVARHLYTGGQPDPDLVIRTSGEQRMSGFMPWQTAYAEYYFCPKLWPDFTRGDFDQALADFAARERRFGI</sequence>
<reference evidence="4 5" key="1">
    <citation type="submission" date="2018-03" db="EMBL/GenBank/DDBJ databases">
        <title>Chitinolytic properties of Streptosporangium nondiastaticum TBG75A20.</title>
        <authorList>
            <person name="Gayathri V."/>
            <person name="Shiburaj S."/>
        </authorList>
    </citation>
    <scope>NUCLEOTIDE SEQUENCE [LARGE SCALE GENOMIC DNA]</scope>
    <source>
        <strain evidence="4 5">TBG75A20</strain>
    </source>
</reference>
<dbReference type="InterPro" id="IPR001441">
    <property type="entry name" value="UPP_synth-like"/>
</dbReference>
<proteinExistence type="inferred from homology"/>
<dbReference type="EC" id="2.5.1.-" evidence="3"/>
<feature type="binding site" evidence="3">
    <location>
        <begin position="213"/>
        <end position="215"/>
    </location>
    <ligand>
        <name>substrate</name>
    </ligand>
</feature>
<feature type="active site" description="Proton acceptor" evidence="3">
    <location>
        <position position="81"/>
    </location>
</feature>
<dbReference type="OrthoDB" id="4191603at2"/>
<feature type="active site" evidence="3">
    <location>
        <position position="33"/>
    </location>
</feature>
<protein>
    <recommendedName>
        <fullName evidence="3">Isoprenyl transferase</fullName>
        <ecNumber evidence="3">2.5.1.-</ecNumber>
    </recommendedName>
</protein>
<evidence type="ECO:0000313" key="4">
    <source>
        <dbReference type="EMBL" id="PSJ30435.1"/>
    </source>
</evidence>
<dbReference type="RefSeq" id="WP_106674085.1">
    <property type="nucleotide sequence ID" value="NZ_PXWG01000002.1"/>
</dbReference>
<comment type="similarity">
    <text evidence="2">Belongs to the UPP synthase family. Z-FPP synthase subfamily.</text>
</comment>
<evidence type="ECO:0000256" key="3">
    <source>
        <dbReference type="HAMAP-Rule" id="MF_01139"/>
    </source>
</evidence>
<dbReference type="PANTHER" id="PTHR10291">
    <property type="entry name" value="DEHYDRODOLICHYL DIPHOSPHATE SYNTHASE FAMILY MEMBER"/>
    <property type="match status" value="1"/>
</dbReference>
<gene>
    <name evidence="4" type="primary">uppS</name>
    <name evidence="4" type="ORF">B7P34_02515</name>
</gene>
<dbReference type="SUPFAM" id="SSF64005">
    <property type="entry name" value="Undecaprenyl diphosphate synthase"/>
    <property type="match status" value="1"/>
</dbReference>
<feature type="binding site" evidence="3">
    <location>
        <position position="84"/>
    </location>
    <ligand>
        <name>substrate</name>
    </ligand>
</feature>